<evidence type="ECO:0000256" key="9">
    <source>
        <dbReference type="SAM" id="MobiDB-lite"/>
    </source>
</evidence>
<evidence type="ECO:0000256" key="4">
    <source>
        <dbReference type="ARBA" id="ARBA00022475"/>
    </source>
</evidence>
<comment type="subunit">
    <text evidence="3 8">Homodimer and heterodimers.</text>
</comment>
<proteinExistence type="inferred from homology"/>
<keyword evidence="4 8" id="KW-1003">Cell membrane</keyword>
<feature type="region of interest" description="Disordered" evidence="9">
    <location>
        <begin position="1"/>
        <end position="64"/>
    </location>
</feature>
<comment type="caution">
    <text evidence="11">The sequence shown here is derived from an EMBL/GenBank/DDBJ whole genome shotgun (WGS) entry which is preliminary data.</text>
</comment>
<evidence type="ECO:0000313" key="11">
    <source>
        <dbReference type="EMBL" id="KAK8933513.1"/>
    </source>
</evidence>
<evidence type="ECO:0000256" key="1">
    <source>
        <dbReference type="ARBA" id="ARBA00004651"/>
    </source>
</evidence>
<feature type="domain" description="Casparian strip membrane protein" evidence="10">
    <location>
        <begin position="177"/>
        <end position="311"/>
    </location>
</feature>
<accession>A0AAP0G1Q8</accession>
<dbReference type="GO" id="GO:0005886">
    <property type="term" value="C:plasma membrane"/>
    <property type="evidence" value="ECO:0007669"/>
    <property type="project" value="UniProtKB-SubCell"/>
</dbReference>
<keyword evidence="12" id="KW-1185">Reference proteome</keyword>
<comment type="caution">
    <text evidence="8">Lacks conserved residue(s) required for the propagation of feature annotation.</text>
</comment>
<keyword evidence="6 8" id="KW-1133">Transmembrane helix</keyword>
<dbReference type="PANTHER" id="PTHR33573:SF50">
    <property type="entry name" value="CASP-LIKE PROTEIN 4A3"/>
    <property type="match status" value="1"/>
</dbReference>
<feature type="compositionally biased region" description="Polar residues" evidence="9">
    <location>
        <begin position="46"/>
        <end position="56"/>
    </location>
</feature>
<feature type="compositionally biased region" description="Pro residues" evidence="9">
    <location>
        <begin position="22"/>
        <end position="32"/>
    </location>
</feature>
<dbReference type="Pfam" id="PF04535">
    <property type="entry name" value="CASP_dom"/>
    <property type="match status" value="1"/>
</dbReference>
<feature type="transmembrane region" description="Helical" evidence="8">
    <location>
        <begin position="294"/>
        <end position="321"/>
    </location>
</feature>
<reference evidence="11 12" key="1">
    <citation type="journal article" date="2022" name="Nat. Plants">
        <title>Genomes of leafy and leafless Platanthera orchids illuminate the evolution of mycoheterotrophy.</title>
        <authorList>
            <person name="Li M.H."/>
            <person name="Liu K.W."/>
            <person name="Li Z."/>
            <person name="Lu H.C."/>
            <person name="Ye Q.L."/>
            <person name="Zhang D."/>
            <person name="Wang J.Y."/>
            <person name="Li Y.F."/>
            <person name="Zhong Z.M."/>
            <person name="Liu X."/>
            <person name="Yu X."/>
            <person name="Liu D.K."/>
            <person name="Tu X.D."/>
            <person name="Liu B."/>
            <person name="Hao Y."/>
            <person name="Liao X.Y."/>
            <person name="Jiang Y.T."/>
            <person name="Sun W.H."/>
            <person name="Chen J."/>
            <person name="Chen Y.Q."/>
            <person name="Ai Y."/>
            <person name="Zhai J.W."/>
            <person name="Wu S.S."/>
            <person name="Zhou Z."/>
            <person name="Hsiao Y.Y."/>
            <person name="Wu W.L."/>
            <person name="Chen Y.Y."/>
            <person name="Lin Y.F."/>
            <person name="Hsu J.L."/>
            <person name="Li C.Y."/>
            <person name="Wang Z.W."/>
            <person name="Zhao X."/>
            <person name="Zhong W.Y."/>
            <person name="Ma X.K."/>
            <person name="Ma L."/>
            <person name="Huang J."/>
            <person name="Chen G.Z."/>
            <person name="Huang M.Z."/>
            <person name="Huang L."/>
            <person name="Peng D.H."/>
            <person name="Luo Y.B."/>
            <person name="Zou S.Q."/>
            <person name="Chen S.P."/>
            <person name="Lan S."/>
            <person name="Tsai W.C."/>
            <person name="Van de Peer Y."/>
            <person name="Liu Z.J."/>
        </authorList>
    </citation>
    <scope>NUCLEOTIDE SEQUENCE [LARGE SCALE GENOMIC DNA]</scope>
    <source>
        <strain evidence="11">Lor287</strain>
    </source>
</reference>
<name>A0AAP0G1Q8_9ASPA</name>
<evidence type="ECO:0000313" key="12">
    <source>
        <dbReference type="Proteomes" id="UP001418222"/>
    </source>
</evidence>
<evidence type="ECO:0000256" key="2">
    <source>
        <dbReference type="ARBA" id="ARBA00007651"/>
    </source>
</evidence>
<evidence type="ECO:0000256" key="5">
    <source>
        <dbReference type="ARBA" id="ARBA00022692"/>
    </source>
</evidence>
<feature type="compositionally biased region" description="Polar residues" evidence="9">
    <location>
        <begin position="102"/>
        <end position="113"/>
    </location>
</feature>
<protein>
    <recommendedName>
        <fullName evidence="8">CASP-like protein</fullName>
    </recommendedName>
</protein>
<dbReference type="InterPro" id="IPR006702">
    <property type="entry name" value="CASP_dom"/>
</dbReference>
<comment type="similarity">
    <text evidence="2 8">Belongs to the Casparian strip membrane proteins (CASP) family.</text>
</comment>
<dbReference type="EMBL" id="JBBWWQ010000013">
    <property type="protein sequence ID" value="KAK8933513.1"/>
    <property type="molecule type" value="Genomic_DNA"/>
</dbReference>
<evidence type="ECO:0000259" key="10">
    <source>
        <dbReference type="Pfam" id="PF04535"/>
    </source>
</evidence>
<keyword evidence="7 8" id="KW-0472">Membrane</keyword>
<feature type="region of interest" description="Disordered" evidence="9">
    <location>
        <begin position="84"/>
        <end position="118"/>
    </location>
</feature>
<dbReference type="AlphaFoldDB" id="A0AAP0G1Q8"/>
<dbReference type="Proteomes" id="UP001418222">
    <property type="component" value="Unassembled WGS sequence"/>
</dbReference>
<evidence type="ECO:0000256" key="6">
    <source>
        <dbReference type="ARBA" id="ARBA00022989"/>
    </source>
</evidence>
<organism evidence="11 12">
    <name type="scientific">Platanthera zijinensis</name>
    <dbReference type="NCBI Taxonomy" id="2320716"/>
    <lineage>
        <taxon>Eukaryota</taxon>
        <taxon>Viridiplantae</taxon>
        <taxon>Streptophyta</taxon>
        <taxon>Embryophyta</taxon>
        <taxon>Tracheophyta</taxon>
        <taxon>Spermatophyta</taxon>
        <taxon>Magnoliopsida</taxon>
        <taxon>Liliopsida</taxon>
        <taxon>Asparagales</taxon>
        <taxon>Orchidaceae</taxon>
        <taxon>Orchidoideae</taxon>
        <taxon>Orchideae</taxon>
        <taxon>Orchidinae</taxon>
        <taxon>Platanthera</taxon>
    </lineage>
</organism>
<evidence type="ECO:0000256" key="7">
    <source>
        <dbReference type="ARBA" id="ARBA00023136"/>
    </source>
</evidence>
<sequence>MREAMNESPHSPPFHEAEGLPPALPSASPNPSPLHHHVDGPLAPPVSSQASLQKTNSGERDGVLTKNIGFPLRLLLRELEPERKLDSTKREASLPASPLRSPENTIRSENSVKSSERDGPIIDARLNSLLEHAGSPIGFTAGSLPAENHVDAMAAEAIGSRRGKVLRMESGVVRRAALRKVEVGLRVSEVVLCIVSFSVMAANKTSGWAGDYFERYQEYRYCFSVNVIASAYSTFQLYSQFHYRIWKSHIISHPLSYSFEFVMDQVLAYLLMSASSSAASCNDDWVSMFGSDKFTGLTVISITMSFFAFLAFSISSIISAYKLFSWNP</sequence>
<evidence type="ECO:0000256" key="3">
    <source>
        <dbReference type="ARBA" id="ARBA00011489"/>
    </source>
</evidence>
<keyword evidence="5 8" id="KW-0812">Transmembrane</keyword>
<dbReference type="PANTHER" id="PTHR33573">
    <property type="entry name" value="CASP-LIKE PROTEIN 4A4"/>
    <property type="match status" value="1"/>
</dbReference>
<comment type="subcellular location">
    <subcellularLocation>
        <location evidence="1 8">Cell membrane</location>
        <topology evidence="1 8">Multi-pass membrane protein</topology>
    </subcellularLocation>
</comment>
<gene>
    <name evidence="11" type="ORF">KSP39_PZI015591</name>
</gene>
<evidence type="ECO:0000256" key="8">
    <source>
        <dbReference type="RuleBase" id="RU361233"/>
    </source>
</evidence>